<evidence type="ECO:0000256" key="1">
    <source>
        <dbReference type="ARBA" id="ARBA00007665"/>
    </source>
</evidence>
<dbReference type="InterPro" id="IPR020568">
    <property type="entry name" value="Ribosomal_Su5_D2-typ_SF"/>
</dbReference>
<dbReference type="SUPFAM" id="SSF54211">
    <property type="entry name" value="Ribosomal protein S5 domain 2-like"/>
    <property type="match status" value="1"/>
</dbReference>
<dbReference type="InterPro" id="IPR036956">
    <property type="entry name" value="Impact_N_sf"/>
</dbReference>
<evidence type="ECO:0000313" key="4">
    <source>
        <dbReference type="Proteomes" id="UP000760472"/>
    </source>
</evidence>
<dbReference type="InterPro" id="IPR023582">
    <property type="entry name" value="Impact"/>
</dbReference>
<dbReference type="Proteomes" id="UP000760472">
    <property type="component" value="Unassembled WGS sequence"/>
</dbReference>
<evidence type="ECO:0000313" key="3">
    <source>
        <dbReference type="EMBL" id="MBN0986140.1"/>
    </source>
</evidence>
<dbReference type="Pfam" id="PF01205">
    <property type="entry name" value="Impact_N"/>
    <property type="match status" value="1"/>
</dbReference>
<dbReference type="InterPro" id="IPR015796">
    <property type="entry name" value="Impact_YigZ-like"/>
</dbReference>
<dbReference type="NCBIfam" id="TIGR00257">
    <property type="entry name" value="IMPACT_YIGZ"/>
    <property type="match status" value="1"/>
</dbReference>
<comment type="caution">
    <text evidence="3">The sequence shown here is derived from an EMBL/GenBank/DDBJ whole genome shotgun (WGS) entry which is preliminary data.</text>
</comment>
<name>A0ABS2W364_9GAMM</name>
<dbReference type="EMBL" id="JAFFZP010000002">
    <property type="protein sequence ID" value="MBN0986140.1"/>
    <property type="molecule type" value="Genomic_DNA"/>
</dbReference>
<dbReference type="InterPro" id="IPR001498">
    <property type="entry name" value="Impact_N"/>
</dbReference>
<proteinExistence type="inferred from homology"/>
<feature type="domain" description="Impact N-terminal" evidence="2">
    <location>
        <begin position="17"/>
        <end position="124"/>
    </location>
</feature>
<dbReference type="PANTHER" id="PTHR16301">
    <property type="entry name" value="IMPACT-RELATED"/>
    <property type="match status" value="1"/>
</dbReference>
<sequence length="200" mass="22165">MDYLRPAAHHSAELEIRKSRFICDIQPVGDREEAIRFIESVRAGHPKANHHCWSYIAGVPDDSHQWNCSDDGEPKGTAGQPMLNVLRHSHLGNICAVVTRYFGGVKLGTGGLARAYSQSVQEALQRLPTEAVIATLTITLTAPYNLTGELEQLISQFNLGDCQRHFTSEMKVIAKLEAHRLTAFQQALTPLQHLITLTIS</sequence>
<comment type="similarity">
    <text evidence="1">Belongs to the IMPACT family.</text>
</comment>
<organism evidence="3 4">
    <name type="scientific">Amphritea pacifica</name>
    <dbReference type="NCBI Taxonomy" id="2811233"/>
    <lineage>
        <taxon>Bacteria</taxon>
        <taxon>Pseudomonadati</taxon>
        <taxon>Pseudomonadota</taxon>
        <taxon>Gammaproteobacteria</taxon>
        <taxon>Oceanospirillales</taxon>
        <taxon>Oceanospirillaceae</taxon>
        <taxon>Amphritea</taxon>
    </lineage>
</organism>
<dbReference type="InterPro" id="IPR020569">
    <property type="entry name" value="UPF0029_Impact_CS"/>
</dbReference>
<protein>
    <submittedName>
        <fullName evidence="3">YigZ family protein</fullName>
    </submittedName>
</protein>
<evidence type="ECO:0000259" key="2">
    <source>
        <dbReference type="Pfam" id="PF01205"/>
    </source>
</evidence>
<dbReference type="PROSITE" id="PS00910">
    <property type="entry name" value="UPF0029"/>
    <property type="match status" value="1"/>
</dbReference>
<reference evidence="3 4" key="1">
    <citation type="submission" date="2021-02" db="EMBL/GenBank/DDBJ databases">
        <title>A novel species of genus Amphritea isolated from a fishpond in China.</title>
        <authorList>
            <person name="Lu H."/>
        </authorList>
    </citation>
    <scope>NUCLEOTIDE SEQUENCE [LARGE SCALE GENOMIC DNA]</scope>
    <source>
        <strain evidence="3 4">RP18W</strain>
    </source>
</reference>
<gene>
    <name evidence="3" type="ORF">JW498_02065</name>
</gene>
<keyword evidence="4" id="KW-1185">Reference proteome</keyword>
<dbReference type="PANTHER" id="PTHR16301:SF20">
    <property type="entry name" value="IMPACT FAMILY MEMBER YIGZ"/>
    <property type="match status" value="1"/>
</dbReference>
<dbReference type="Gene3D" id="3.30.230.30">
    <property type="entry name" value="Impact, N-terminal domain"/>
    <property type="match status" value="1"/>
</dbReference>
<accession>A0ABS2W364</accession>
<dbReference type="RefSeq" id="WP_205211001.1">
    <property type="nucleotide sequence ID" value="NZ_JAFFZO010000020.1"/>
</dbReference>